<dbReference type="AlphaFoldDB" id="A0A9N9UWE7"/>
<dbReference type="InterPro" id="IPR055264">
    <property type="entry name" value="BOD1/SHG1_dom"/>
</dbReference>
<feature type="region of interest" description="Disordered" evidence="1">
    <location>
        <begin position="566"/>
        <end position="601"/>
    </location>
</feature>
<feature type="compositionally biased region" description="Basic and acidic residues" evidence="1">
    <location>
        <begin position="684"/>
        <end position="711"/>
    </location>
</feature>
<organism evidence="3 4">
    <name type="scientific">Clonostachys byssicola</name>
    <dbReference type="NCBI Taxonomy" id="160290"/>
    <lineage>
        <taxon>Eukaryota</taxon>
        <taxon>Fungi</taxon>
        <taxon>Dikarya</taxon>
        <taxon>Ascomycota</taxon>
        <taxon>Pezizomycotina</taxon>
        <taxon>Sordariomycetes</taxon>
        <taxon>Hypocreomycetidae</taxon>
        <taxon>Hypocreales</taxon>
        <taxon>Bionectriaceae</taxon>
        <taxon>Clonostachys</taxon>
    </lineage>
</organism>
<feature type="region of interest" description="Disordered" evidence="1">
    <location>
        <begin position="635"/>
        <end position="711"/>
    </location>
</feature>
<feature type="compositionally biased region" description="Basic and acidic residues" evidence="1">
    <location>
        <begin position="303"/>
        <end position="318"/>
    </location>
</feature>
<feature type="compositionally biased region" description="Basic and acidic residues" evidence="1">
    <location>
        <begin position="165"/>
        <end position="292"/>
    </location>
</feature>
<sequence>MATVNGDVPASNGTQNEVNGSRKFKASELPLPSATRSAIGVLSHTFKREGDYDTIRRQAWEAFQASDYEKQITKSILEVAEQEVERNPQQLLTLDRRKGAALIDGALERKGIYNTAEGILGQLIDVGKIEESIRGSRRAQIGDEAAEDERVRGAKTDDEYLADTNARKEERQKIRDELRRKEQEIEEEKRRIAAEERKKIEKEREEAEVQRQKERDERRRKREMEREQREKEREIERQRDRDRDRDRDRRDDRTRDRDRQGDGDRDRERSSRFKEKEEVSKEFKEKLSKEENERLEEEALADLLRESSRAARKQHELEVDAALAPPPRRTGPASAINPIRRDSPMHSSSRKASDSGLKAEGKDQKPSGEAHGSEAVPESETGVNGAVHWLDDTGLDPGQEETRGLMIESSELHPGVRLNDQVPVLLIHDLTGVRSPTRELEMLGRPIVTAVEDETGNNPDVFALVRDPEEREHDQERDASQVSLEPRPTIMIRGTVSVSDTETVQLMRIGHGKAVAETETRPENEIANRTALVKEIVTMTETVTASEIVIVSETVTVTAVGTETGIETETEIGIEHERERDKRERSSSRPTSAVPRLRTARDNQDLEEWKLEEVKKREKEAKAYLAAQKDAREKGIPFPGIMGDKLGRDDPSAGDRLRVDPDRYVPGGRSDRERRRSRTRSRSRNRDRDPRDRDRERDRDRDQRDRDRDRE</sequence>
<feature type="compositionally biased region" description="Basic and acidic residues" evidence="1">
    <location>
        <begin position="351"/>
        <end position="372"/>
    </location>
</feature>
<evidence type="ECO:0000313" key="3">
    <source>
        <dbReference type="EMBL" id="CAH0005212.1"/>
    </source>
</evidence>
<feature type="region of interest" description="Disordered" evidence="1">
    <location>
        <begin position="134"/>
        <end position="400"/>
    </location>
</feature>
<comment type="caution">
    <text evidence="3">The sequence shown here is derived from an EMBL/GenBank/DDBJ whole genome shotgun (WGS) entry which is preliminary data.</text>
</comment>
<feature type="domain" description="BOD1/SHG1" evidence="2">
    <location>
        <begin position="42"/>
        <end position="142"/>
    </location>
</feature>
<dbReference type="PANTHER" id="PTHR28034:SF1">
    <property type="entry name" value="NUCLEOMORPHIN"/>
    <property type="match status" value="1"/>
</dbReference>
<evidence type="ECO:0000259" key="2">
    <source>
        <dbReference type="Pfam" id="PF05205"/>
    </source>
</evidence>
<feature type="non-terminal residue" evidence="3">
    <location>
        <position position="1"/>
    </location>
</feature>
<dbReference type="Pfam" id="PF05205">
    <property type="entry name" value="COMPASS-Shg1"/>
    <property type="match status" value="1"/>
</dbReference>
<evidence type="ECO:0000256" key="1">
    <source>
        <dbReference type="SAM" id="MobiDB-lite"/>
    </source>
</evidence>
<feature type="compositionally biased region" description="Basic and acidic residues" evidence="1">
    <location>
        <begin position="573"/>
        <end position="587"/>
    </location>
</feature>
<dbReference type="OrthoDB" id="5579731at2759"/>
<dbReference type="Proteomes" id="UP000754883">
    <property type="component" value="Unassembled WGS sequence"/>
</dbReference>
<protein>
    <recommendedName>
        <fullName evidence="2">BOD1/SHG1 domain-containing protein</fullName>
    </recommendedName>
</protein>
<feature type="region of interest" description="Disordered" evidence="1">
    <location>
        <begin position="1"/>
        <end position="29"/>
    </location>
</feature>
<gene>
    <name evidence="3" type="ORF">CBYS24578_00005910</name>
</gene>
<dbReference type="PANTHER" id="PTHR28034">
    <property type="entry name" value="SET1 COMPLEX COMPONENT SHG1"/>
    <property type="match status" value="1"/>
</dbReference>
<proteinExistence type="predicted"/>
<keyword evidence="4" id="KW-1185">Reference proteome</keyword>
<evidence type="ECO:0000313" key="4">
    <source>
        <dbReference type="Proteomes" id="UP000754883"/>
    </source>
</evidence>
<accession>A0A9N9UWE7</accession>
<name>A0A9N9UWE7_9HYPO</name>
<feature type="compositionally biased region" description="Basic and acidic residues" evidence="1">
    <location>
        <begin position="645"/>
        <end position="674"/>
    </location>
</feature>
<reference evidence="3" key="1">
    <citation type="submission" date="2021-10" db="EMBL/GenBank/DDBJ databases">
        <authorList>
            <person name="Piombo E."/>
        </authorList>
    </citation>
    <scope>NUCLEOTIDE SEQUENCE</scope>
</reference>
<dbReference type="EMBL" id="CABFNO020001568">
    <property type="protein sequence ID" value="CAH0005212.1"/>
    <property type="molecule type" value="Genomic_DNA"/>
</dbReference>
<feature type="compositionally biased region" description="Basic and acidic residues" evidence="1">
    <location>
        <begin position="148"/>
        <end position="158"/>
    </location>
</feature>